<dbReference type="GO" id="GO:0006954">
    <property type="term" value="P:inflammatory response"/>
    <property type="evidence" value="ECO:0007669"/>
    <property type="project" value="InterPro"/>
</dbReference>
<dbReference type="Pfam" id="PF06083">
    <property type="entry name" value="IL17"/>
    <property type="match status" value="1"/>
</dbReference>
<dbReference type="Ensembl" id="ENSLACT00000008069.1">
    <property type="protein sequence ID" value="ENSLACP00000008003.1"/>
    <property type="gene ID" value="ENSLACG00000007083.1"/>
</dbReference>
<reference evidence="7" key="3">
    <citation type="submission" date="2025-09" db="UniProtKB">
        <authorList>
            <consortium name="Ensembl"/>
        </authorList>
    </citation>
    <scope>IDENTIFICATION</scope>
</reference>
<protein>
    <submittedName>
        <fullName evidence="7">Interleukin 17F</fullName>
    </submittedName>
</protein>
<gene>
    <name evidence="7" type="primary">IL17F</name>
</gene>
<evidence type="ECO:0000256" key="5">
    <source>
        <dbReference type="ARBA" id="ARBA00022729"/>
    </source>
</evidence>
<dbReference type="Gene3D" id="2.10.90.10">
    <property type="entry name" value="Cystine-knot cytokines"/>
    <property type="match status" value="1"/>
</dbReference>
<name>H3AED2_LATCH</name>
<dbReference type="InterPro" id="IPR020440">
    <property type="entry name" value="IL-17_chr"/>
</dbReference>
<feature type="chain" id="PRO_5003580196" evidence="6">
    <location>
        <begin position="22"/>
        <end position="166"/>
    </location>
</feature>
<sequence>ISLFFLQNAALLVLLVPVFMANPLLTELKMKVNREANPHGIAGRNCPSQLQEKFPLVATVDISIRSESHGHMLQKDISNRSLSPWDFKVDHDPERYPSDIVEAKCRHNWCLTSDGEKDLSLYSIPIRQEILVLRRFQRGCKHSFRLEKKMITVACTCVRPTIQYQE</sequence>
<evidence type="ECO:0000256" key="1">
    <source>
        <dbReference type="ARBA" id="ARBA00004613"/>
    </source>
</evidence>
<dbReference type="InterPro" id="IPR029034">
    <property type="entry name" value="Cystine-knot_cytokine"/>
</dbReference>
<dbReference type="InParanoid" id="H3AED2"/>
<keyword evidence="5 6" id="KW-0732">Signal</keyword>
<keyword evidence="3" id="KW-0202">Cytokine</keyword>
<comment type="similarity">
    <text evidence="2">Belongs to the IL-17 family.</text>
</comment>
<dbReference type="AlphaFoldDB" id="H3AED2"/>
<accession>H3AED2</accession>
<evidence type="ECO:0000256" key="6">
    <source>
        <dbReference type="SAM" id="SignalP"/>
    </source>
</evidence>
<evidence type="ECO:0000256" key="2">
    <source>
        <dbReference type="ARBA" id="ARBA00007236"/>
    </source>
</evidence>
<proteinExistence type="inferred from homology"/>
<evidence type="ECO:0000313" key="7">
    <source>
        <dbReference type="Ensembl" id="ENSLACP00000008003.1"/>
    </source>
</evidence>
<reference evidence="8" key="1">
    <citation type="submission" date="2011-08" db="EMBL/GenBank/DDBJ databases">
        <title>The draft genome of Latimeria chalumnae.</title>
        <authorList>
            <person name="Di Palma F."/>
            <person name="Alfoldi J."/>
            <person name="Johnson J."/>
            <person name="Berlin A."/>
            <person name="Gnerre S."/>
            <person name="Jaffe D."/>
            <person name="MacCallum I."/>
            <person name="Young S."/>
            <person name="Walker B.J."/>
            <person name="Lander E."/>
            <person name="Lindblad-Toh K."/>
        </authorList>
    </citation>
    <scope>NUCLEOTIDE SEQUENCE [LARGE SCALE GENOMIC DNA]</scope>
    <source>
        <strain evidence="8">Wild caught</strain>
    </source>
</reference>
<comment type="subcellular location">
    <subcellularLocation>
        <location evidence="1">Secreted</location>
    </subcellularLocation>
</comment>
<dbReference type="EMBL" id="AFYH01206609">
    <property type="status" value="NOT_ANNOTATED_CDS"/>
    <property type="molecule type" value="Genomic_DNA"/>
</dbReference>
<organism evidence="7 8">
    <name type="scientific">Latimeria chalumnae</name>
    <name type="common">Coelacanth</name>
    <dbReference type="NCBI Taxonomy" id="7897"/>
    <lineage>
        <taxon>Eukaryota</taxon>
        <taxon>Metazoa</taxon>
        <taxon>Chordata</taxon>
        <taxon>Craniata</taxon>
        <taxon>Vertebrata</taxon>
        <taxon>Euteleostomi</taxon>
        <taxon>Coelacanthiformes</taxon>
        <taxon>Coelacanthidae</taxon>
        <taxon>Latimeria</taxon>
    </lineage>
</organism>
<feature type="signal peptide" evidence="6">
    <location>
        <begin position="1"/>
        <end position="21"/>
    </location>
</feature>
<dbReference type="InterPro" id="IPR010345">
    <property type="entry name" value="IL-17_fam"/>
</dbReference>
<dbReference type="GO" id="GO:0005125">
    <property type="term" value="F:cytokine activity"/>
    <property type="evidence" value="ECO:0007669"/>
    <property type="project" value="UniProtKB-KW"/>
</dbReference>
<evidence type="ECO:0000256" key="4">
    <source>
        <dbReference type="ARBA" id="ARBA00022525"/>
    </source>
</evidence>
<dbReference type="SUPFAM" id="SSF57501">
    <property type="entry name" value="Cystine-knot cytokines"/>
    <property type="match status" value="1"/>
</dbReference>
<dbReference type="STRING" id="7897.ENSLACP00000008003"/>
<dbReference type="GO" id="GO:0005615">
    <property type="term" value="C:extracellular space"/>
    <property type="evidence" value="ECO:0007669"/>
    <property type="project" value="UniProtKB-KW"/>
</dbReference>
<dbReference type="PRINTS" id="PR01932">
    <property type="entry name" value="INTRLEUKIN17"/>
</dbReference>
<dbReference type="FunCoup" id="H3AED2">
    <property type="interactions" value="268"/>
</dbReference>
<dbReference type="Proteomes" id="UP000008672">
    <property type="component" value="Unassembled WGS sequence"/>
</dbReference>
<reference evidence="7" key="2">
    <citation type="submission" date="2025-08" db="UniProtKB">
        <authorList>
            <consortium name="Ensembl"/>
        </authorList>
    </citation>
    <scope>IDENTIFICATION</scope>
</reference>
<dbReference type="eggNOG" id="ENOG502S5A0">
    <property type="taxonomic scope" value="Eukaryota"/>
</dbReference>
<dbReference type="HOGENOM" id="CLU_118641_0_0_1"/>
<keyword evidence="4" id="KW-0964">Secreted</keyword>
<dbReference type="GeneTree" id="ENSGT00940000156618"/>
<dbReference type="OMA" id="VEAKCRH"/>
<keyword evidence="8" id="KW-1185">Reference proteome</keyword>
<evidence type="ECO:0000313" key="8">
    <source>
        <dbReference type="Proteomes" id="UP000008672"/>
    </source>
</evidence>
<evidence type="ECO:0000256" key="3">
    <source>
        <dbReference type="ARBA" id="ARBA00022514"/>
    </source>
</evidence>